<evidence type="ECO:0008006" key="5">
    <source>
        <dbReference type="Google" id="ProtNLM"/>
    </source>
</evidence>
<feature type="transmembrane region" description="Helical" evidence="2">
    <location>
        <begin position="13"/>
        <end position="33"/>
    </location>
</feature>
<dbReference type="Proteomes" id="UP001162891">
    <property type="component" value="Chromosome"/>
</dbReference>
<dbReference type="RefSeq" id="WP_248360668.1">
    <property type="nucleotide sequence ID" value="NZ_AP025591.1"/>
</dbReference>
<dbReference type="PANTHER" id="PTHR11715:SF3">
    <property type="entry name" value="GLYCINE CLEAVAGE SYSTEM H PROTEIN-RELATED"/>
    <property type="match status" value="1"/>
</dbReference>
<keyword evidence="2" id="KW-1133">Transmembrane helix</keyword>
<keyword evidence="2" id="KW-0812">Transmembrane</keyword>
<dbReference type="InterPro" id="IPR033753">
    <property type="entry name" value="GCV_H/Fam206"/>
</dbReference>
<keyword evidence="4" id="KW-1185">Reference proteome</keyword>
<dbReference type="InterPro" id="IPR011053">
    <property type="entry name" value="Single_hybrid_motif"/>
</dbReference>
<name>A0ABM7WU41_9BACT</name>
<evidence type="ECO:0000313" key="4">
    <source>
        <dbReference type="Proteomes" id="UP001162891"/>
    </source>
</evidence>
<proteinExistence type="predicted"/>
<reference evidence="4" key="1">
    <citation type="journal article" date="2022" name="Int. J. Syst. Evol. Microbiol.">
        <title>Anaeromyxobacter oryzae sp. nov., Anaeromyxobacter diazotrophicus sp. nov. and Anaeromyxobacter paludicola sp. nov., isolated from paddy soils.</title>
        <authorList>
            <person name="Itoh H."/>
            <person name="Xu Z."/>
            <person name="Mise K."/>
            <person name="Masuda Y."/>
            <person name="Ushijima N."/>
            <person name="Hayakawa C."/>
            <person name="Shiratori Y."/>
            <person name="Senoo K."/>
        </authorList>
    </citation>
    <scope>NUCLEOTIDE SEQUENCE [LARGE SCALE GENOMIC DNA]</scope>
    <source>
        <strain evidence="4">Red232</strain>
    </source>
</reference>
<dbReference type="EMBL" id="AP025591">
    <property type="protein sequence ID" value="BDG02990.1"/>
    <property type="molecule type" value="Genomic_DNA"/>
</dbReference>
<dbReference type="SUPFAM" id="SSF51230">
    <property type="entry name" value="Single hybrid motif"/>
    <property type="match status" value="1"/>
</dbReference>
<gene>
    <name evidence="3" type="ORF">AMOR_19860</name>
</gene>
<sequence length="249" mass="26684">MGHEFLSIYPAKLMEYCLAIGYLLLFIPFWRYVQGGPRVAREAVRPAVPARPAIAAAMAALRPAGATVIPRPAAAGWFHVPQGVHLHPGHTWARLEPDGLVTVGIDDFAHKLVGPAAVELPAVGAHVAQGEPAIELRDEDRDVPLLSPIDGTVVAVNPAAKTNDAALDDPYGAGWLFKVKAPRLAANLRQLHVDAPARRLLEEAEETLALRMSPELGRVLQDGGTPVHGIARALAGDEWDALARECFLT</sequence>
<accession>A0ABM7WU41</accession>
<evidence type="ECO:0000313" key="3">
    <source>
        <dbReference type="EMBL" id="BDG02990.1"/>
    </source>
</evidence>
<dbReference type="PANTHER" id="PTHR11715">
    <property type="entry name" value="GLYCINE CLEAVAGE SYSTEM H PROTEIN"/>
    <property type="match status" value="1"/>
</dbReference>
<dbReference type="InterPro" id="IPR002930">
    <property type="entry name" value="GCV_H"/>
</dbReference>
<protein>
    <recommendedName>
        <fullName evidence="5">Glycine cleavage H-protein</fullName>
    </recommendedName>
</protein>
<evidence type="ECO:0000256" key="1">
    <source>
        <dbReference type="ARBA" id="ARBA00022823"/>
    </source>
</evidence>
<dbReference type="Pfam" id="PF01597">
    <property type="entry name" value="GCV_H"/>
    <property type="match status" value="1"/>
</dbReference>
<keyword evidence="1" id="KW-0450">Lipoyl</keyword>
<dbReference type="Gene3D" id="2.40.50.100">
    <property type="match status" value="1"/>
</dbReference>
<keyword evidence="2" id="KW-0472">Membrane</keyword>
<dbReference type="CDD" id="cd06848">
    <property type="entry name" value="GCS_H"/>
    <property type="match status" value="1"/>
</dbReference>
<organism evidence="3 4">
    <name type="scientific">Anaeromyxobacter oryzae</name>
    <dbReference type="NCBI Taxonomy" id="2918170"/>
    <lineage>
        <taxon>Bacteria</taxon>
        <taxon>Pseudomonadati</taxon>
        <taxon>Myxococcota</taxon>
        <taxon>Myxococcia</taxon>
        <taxon>Myxococcales</taxon>
        <taxon>Cystobacterineae</taxon>
        <taxon>Anaeromyxobacteraceae</taxon>
        <taxon>Anaeromyxobacter</taxon>
    </lineage>
</organism>
<evidence type="ECO:0000256" key="2">
    <source>
        <dbReference type="SAM" id="Phobius"/>
    </source>
</evidence>